<comment type="caution">
    <text evidence="1">The sequence shown here is derived from an EMBL/GenBank/DDBJ whole genome shotgun (WGS) entry which is preliminary data.</text>
</comment>
<sequence>MWNKHTTTDTTHLPRGTWFSVILRASYVTLLRVTSLPEVELNTVTRNPPTSSRVVTYHDTSRCTRSDGFSPTSRNLKSGFTYTGK</sequence>
<reference evidence="1" key="1">
    <citation type="submission" date="2023-10" db="EMBL/GenBank/DDBJ databases">
        <title>Genome assemblies of two species of porcelain crab, Petrolisthes cinctipes and Petrolisthes manimaculis (Anomura: Porcellanidae).</title>
        <authorList>
            <person name="Angst P."/>
        </authorList>
    </citation>
    <scope>NUCLEOTIDE SEQUENCE</scope>
    <source>
        <strain evidence="1">PB745_01</strain>
        <tissue evidence="1">Gill</tissue>
    </source>
</reference>
<gene>
    <name evidence="1" type="ORF">Pcinc_040097</name>
</gene>
<keyword evidence="2" id="KW-1185">Reference proteome</keyword>
<dbReference type="Proteomes" id="UP001286313">
    <property type="component" value="Unassembled WGS sequence"/>
</dbReference>
<name>A0AAE1BM86_PETCI</name>
<dbReference type="AlphaFoldDB" id="A0AAE1BM86"/>
<evidence type="ECO:0000313" key="1">
    <source>
        <dbReference type="EMBL" id="KAK3853357.1"/>
    </source>
</evidence>
<proteinExistence type="predicted"/>
<organism evidence="1 2">
    <name type="scientific">Petrolisthes cinctipes</name>
    <name type="common">Flat porcelain crab</name>
    <dbReference type="NCBI Taxonomy" id="88211"/>
    <lineage>
        <taxon>Eukaryota</taxon>
        <taxon>Metazoa</taxon>
        <taxon>Ecdysozoa</taxon>
        <taxon>Arthropoda</taxon>
        <taxon>Crustacea</taxon>
        <taxon>Multicrustacea</taxon>
        <taxon>Malacostraca</taxon>
        <taxon>Eumalacostraca</taxon>
        <taxon>Eucarida</taxon>
        <taxon>Decapoda</taxon>
        <taxon>Pleocyemata</taxon>
        <taxon>Anomura</taxon>
        <taxon>Galatheoidea</taxon>
        <taxon>Porcellanidae</taxon>
        <taxon>Petrolisthes</taxon>
    </lineage>
</organism>
<evidence type="ECO:0000313" key="2">
    <source>
        <dbReference type="Proteomes" id="UP001286313"/>
    </source>
</evidence>
<accession>A0AAE1BM86</accession>
<protein>
    <submittedName>
        <fullName evidence="1">Uncharacterized protein</fullName>
    </submittedName>
</protein>
<dbReference type="EMBL" id="JAWQEG010006991">
    <property type="protein sequence ID" value="KAK3853357.1"/>
    <property type="molecule type" value="Genomic_DNA"/>
</dbReference>